<dbReference type="EMBL" id="CAJOBA010031109">
    <property type="protein sequence ID" value="CAF3957976.1"/>
    <property type="molecule type" value="Genomic_DNA"/>
</dbReference>
<dbReference type="AlphaFoldDB" id="A0A8S2E768"/>
<feature type="compositionally biased region" description="Basic residues" evidence="1">
    <location>
        <begin position="34"/>
        <end position="47"/>
    </location>
</feature>
<organism evidence="2 4">
    <name type="scientific">Didymodactylos carnosus</name>
    <dbReference type="NCBI Taxonomy" id="1234261"/>
    <lineage>
        <taxon>Eukaryota</taxon>
        <taxon>Metazoa</taxon>
        <taxon>Spiralia</taxon>
        <taxon>Gnathifera</taxon>
        <taxon>Rotifera</taxon>
        <taxon>Eurotatoria</taxon>
        <taxon>Bdelloidea</taxon>
        <taxon>Philodinida</taxon>
        <taxon>Philodinidae</taxon>
        <taxon>Didymodactylos</taxon>
    </lineage>
</organism>
<comment type="caution">
    <text evidence="2">The sequence shown here is derived from an EMBL/GenBank/DDBJ whole genome shotgun (WGS) entry which is preliminary data.</text>
</comment>
<evidence type="ECO:0000256" key="1">
    <source>
        <dbReference type="SAM" id="MobiDB-lite"/>
    </source>
</evidence>
<accession>A0A8S2E768</accession>
<dbReference type="EMBL" id="CAJNOK010011893">
    <property type="protein sequence ID" value="CAF1151062.1"/>
    <property type="molecule type" value="Genomic_DNA"/>
</dbReference>
<evidence type="ECO:0000313" key="2">
    <source>
        <dbReference type="EMBL" id="CAF1151062.1"/>
    </source>
</evidence>
<evidence type="ECO:0000313" key="4">
    <source>
        <dbReference type="Proteomes" id="UP000677228"/>
    </source>
</evidence>
<gene>
    <name evidence="2" type="ORF">OVA965_LOCUS21605</name>
    <name evidence="3" type="ORF">TMI583_LOCUS22297</name>
</gene>
<evidence type="ECO:0000313" key="3">
    <source>
        <dbReference type="EMBL" id="CAF3957976.1"/>
    </source>
</evidence>
<feature type="region of interest" description="Disordered" evidence="1">
    <location>
        <begin position="32"/>
        <end position="76"/>
    </location>
</feature>
<proteinExistence type="predicted"/>
<name>A0A8S2E768_9BILA</name>
<reference evidence="2" key="1">
    <citation type="submission" date="2021-02" db="EMBL/GenBank/DDBJ databases">
        <authorList>
            <person name="Nowell W R."/>
        </authorList>
    </citation>
    <scope>NUCLEOTIDE SEQUENCE</scope>
</reference>
<dbReference type="Proteomes" id="UP000682733">
    <property type="component" value="Unassembled WGS sequence"/>
</dbReference>
<dbReference type="Proteomes" id="UP000677228">
    <property type="component" value="Unassembled WGS sequence"/>
</dbReference>
<protein>
    <submittedName>
        <fullName evidence="2">Uncharacterized protein</fullName>
    </submittedName>
</protein>
<sequence>MTLDNYEIFADPRATAATTTIHDEEEADLSVRRGGLKNHSKRTKKAAFRSTTTNNYPDDVNRLPTTQPRTGRKTTKTKLPAIDRGIIFSRWSAYDKNRAARTLEEHYEQVVLAYPKFGYIQKPLYGKNFEHNCHTKQRNSRGKALFSWTRHNSHTKYTVANRSYRTPLILTCD</sequence>